<dbReference type="AlphaFoldDB" id="A0AAE1BS67"/>
<evidence type="ECO:0000313" key="1">
    <source>
        <dbReference type="EMBL" id="KAK3855818.1"/>
    </source>
</evidence>
<evidence type="ECO:0000313" key="2">
    <source>
        <dbReference type="Proteomes" id="UP001286313"/>
    </source>
</evidence>
<proteinExistence type="predicted"/>
<reference evidence="1" key="1">
    <citation type="submission" date="2023-10" db="EMBL/GenBank/DDBJ databases">
        <title>Genome assemblies of two species of porcelain crab, Petrolisthes cinctipes and Petrolisthes manimaculis (Anomura: Porcellanidae).</title>
        <authorList>
            <person name="Angst P."/>
        </authorList>
    </citation>
    <scope>NUCLEOTIDE SEQUENCE</scope>
    <source>
        <strain evidence="1">PB745_01</strain>
        <tissue evidence="1">Gill</tissue>
    </source>
</reference>
<sequence length="47" mass="5757">MRQEDRGWQRVEQGYGEGRSEVVGIRLKVIEMSYVLEFEWGWRLRLK</sequence>
<dbReference type="EMBL" id="JAWQEG010006080">
    <property type="protein sequence ID" value="KAK3855818.1"/>
    <property type="molecule type" value="Genomic_DNA"/>
</dbReference>
<protein>
    <submittedName>
        <fullName evidence="1">Uncharacterized protein</fullName>
    </submittedName>
</protein>
<name>A0AAE1BS67_PETCI</name>
<organism evidence="1 2">
    <name type="scientific">Petrolisthes cinctipes</name>
    <name type="common">Flat porcelain crab</name>
    <dbReference type="NCBI Taxonomy" id="88211"/>
    <lineage>
        <taxon>Eukaryota</taxon>
        <taxon>Metazoa</taxon>
        <taxon>Ecdysozoa</taxon>
        <taxon>Arthropoda</taxon>
        <taxon>Crustacea</taxon>
        <taxon>Multicrustacea</taxon>
        <taxon>Malacostraca</taxon>
        <taxon>Eumalacostraca</taxon>
        <taxon>Eucarida</taxon>
        <taxon>Decapoda</taxon>
        <taxon>Pleocyemata</taxon>
        <taxon>Anomura</taxon>
        <taxon>Galatheoidea</taxon>
        <taxon>Porcellanidae</taxon>
        <taxon>Petrolisthes</taxon>
    </lineage>
</organism>
<dbReference type="Proteomes" id="UP001286313">
    <property type="component" value="Unassembled WGS sequence"/>
</dbReference>
<keyword evidence="2" id="KW-1185">Reference proteome</keyword>
<gene>
    <name evidence="1" type="ORF">Pcinc_037801</name>
</gene>
<comment type="caution">
    <text evidence="1">The sequence shown here is derived from an EMBL/GenBank/DDBJ whole genome shotgun (WGS) entry which is preliminary data.</text>
</comment>
<feature type="non-terminal residue" evidence="1">
    <location>
        <position position="47"/>
    </location>
</feature>
<accession>A0AAE1BS67</accession>